<accession>A0A0D0C5P9</accession>
<keyword evidence="3" id="KW-1185">Reference proteome</keyword>
<dbReference type="Proteomes" id="UP000053593">
    <property type="component" value="Unassembled WGS sequence"/>
</dbReference>
<feature type="region of interest" description="Disordered" evidence="1">
    <location>
        <begin position="93"/>
        <end position="116"/>
    </location>
</feature>
<dbReference type="AlphaFoldDB" id="A0A0D0C5P9"/>
<evidence type="ECO:0000313" key="2">
    <source>
        <dbReference type="EMBL" id="KIK57854.1"/>
    </source>
</evidence>
<name>A0A0D0C5P9_9AGAR</name>
<dbReference type="EMBL" id="KN834788">
    <property type="protein sequence ID" value="KIK57854.1"/>
    <property type="molecule type" value="Genomic_DNA"/>
</dbReference>
<feature type="compositionally biased region" description="Basic and acidic residues" evidence="1">
    <location>
        <begin position="106"/>
        <end position="116"/>
    </location>
</feature>
<sequence>MLTVILLFGQQRPCGTSAVKICRRQLFPSRMNPPENLAPRLTGFRALFHPPQFVEGCAKLSLYRFVNLTSNRLSLSPGCECHWTCFPEEPFASSRRTSTKYNGAHATEKEPTGYQL</sequence>
<reference evidence="2 3" key="1">
    <citation type="submission" date="2014-04" db="EMBL/GenBank/DDBJ databases">
        <title>Evolutionary Origins and Diversification of the Mycorrhizal Mutualists.</title>
        <authorList>
            <consortium name="DOE Joint Genome Institute"/>
            <consortium name="Mycorrhizal Genomics Consortium"/>
            <person name="Kohler A."/>
            <person name="Kuo A."/>
            <person name="Nagy L.G."/>
            <person name="Floudas D."/>
            <person name="Copeland A."/>
            <person name="Barry K.W."/>
            <person name="Cichocki N."/>
            <person name="Veneault-Fourrey C."/>
            <person name="LaButti K."/>
            <person name="Lindquist E.A."/>
            <person name="Lipzen A."/>
            <person name="Lundell T."/>
            <person name="Morin E."/>
            <person name="Murat C."/>
            <person name="Riley R."/>
            <person name="Ohm R."/>
            <person name="Sun H."/>
            <person name="Tunlid A."/>
            <person name="Henrissat B."/>
            <person name="Grigoriev I.V."/>
            <person name="Hibbett D.S."/>
            <person name="Martin F."/>
        </authorList>
    </citation>
    <scope>NUCLEOTIDE SEQUENCE [LARGE SCALE GENOMIC DNA]</scope>
    <source>
        <strain evidence="2 3">FD-317 M1</strain>
    </source>
</reference>
<protein>
    <submittedName>
        <fullName evidence="2">Uncharacterized protein</fullName>
    </submittedName>
</protein>
<organism evidence="2 3">
    <name type="scientific">Collybiopsis luxurians FD-317 M1</name>
    <dbReference type="NCBI Taxonomy" id="944289"/>
    <lineage>
        <taxon>Eukaryota</taxon>
        <taxon>Fungi</taxon>
        <taxon>Dikarya</taxon>
        <taxon>Basidiomycota</taxon>
        <taxon>Agaricomycotina</taxon>
        <taxon>Agaricomycetes</taxon>
        <taxon>Agaricomycetidae</taxon>
        <taxon>Agaricales</taxon>
        <taxon>Marasmiineae</taxon>
        <taxon>Omphalotaceae</taxon>
        <taxon>Collybiopsis</taxon>
        <taxon>Collybiopsis luxurians</taxon>
    </lineage>
</organism>
<proteinExistence type="predicted"/>
<dbReference type="HOGENOM" id="CLU_2097151_0_0_1"/>
<evidence type="ECO:0000256" key="1">
    <source>
        <dbReference type="SAM" id="MobiDB-lite"/>
    </source>
</evidence>
<evidence type="ECO:0000313" key="3">
    <source>
        <dbReference type="Proteomes" id="UP000053593"/>
    </source>
</evidence>
<gene>
    <name evidence="2" type="ORF">GYMLUDRAFT_735970</name>
</gene>